<dbReference type="EC" id="3.6.1.74" evidence="7"/>
<protein>
    <recommendedName>
        <fullName evidence="7">mRNA 5'-phosphatase</fullName>
        <ecNumber evidence="7">3.6.1.74</ecNumber>
    </recommendedName>
</protein>
<keyword evidence="6" id="KW-0539">Nucleus</keyword>
<dbReference type="Gene3D" id="3.20.100.10">
    <property type="entry name" value="mRNA triphosphatase Cet1-like"/>
    <property type="match status" value="1"/>
</dbReference>
<dbReference type="InterPro" id="IPR033469">
    <property type="entry name" value="CYTH-like_dom_sf"/>
</dbReference>
<reference evidence="10 11" key="1">
    <citation type="submission" date="2017-03" db="EMBL/GenBank/DDBJ databases">
        <title>An alternative strategy for trypanosome survival in the mammalian bloodstream revealed through genome and transcriptome analysis of the ubiquitous bovine parasite Trypanosoma (Megatrypanum) theileri.</title>
        <authorList>
            <person name="Kelly S."/>
            <person name="Ivens A."/>
            <person name="Mott A."/>
            <person name="O'Neill E."/>
            <person name="Emms D."/>
            <person name="Macleod O."/>
            <person name="Voorheis P."/>
            <person name="Matthews J."/>
            <person name="Matthews K."/>
            <person name="Carrington M."/>
        </authorList>
    </citation>
    <scope>NUCLEOTIDE SEQUENCE [LARGE SCALE GENOMIC DNA]</scope>
    <source>
        <strain evidence="10">Edinburgh</strain>
    </source>
</reference>
<keyword evidence="11" id="KW-1185">Reference proteome</keyword>
<dbReference type="PANTHER" id="PTHR28118:SF1">
    <property type="entry name" value="POLYNUCLEOTIDE 5'-TRIPHOSPHATASE CTL1-RELATED"/>
    <property type="match status" value="1"/>
</dbReference>
<evidence type="ECO:0000259" key="9">
    <source>
        <dbReference type="Pfam" id="PF02940"/>
    </source>
</evidence>
<dbReference type="GO" id="GO:0006397">
    <property type="term" value="P:mRNA processing"/>
    <property type="evidence" value="ECO:0007669"/>
    <property type="project" value="UniProtKB-KW"/>
</dbReference>
<dbReference type="Proteomes" id="UP000192257">
    <property type="component" value="Unassembled WGS sequence"/>
</dbReference>
<comment type="caution">
    <text evidence="10">The sequence shown here is derived from an EMBL/GenBank/DDBJ whole genome shotgun (WGS) entry which is preliminary data.</text>
</comment>
<evidence type="ECO:0000256" key="1">
    <source>
        <dbReference type="ARBA" id="ARBA00001946"/>
    </source>
</evidence>
<organism evidence="10 11">
    <name type="scientific">Trypanosoma theileri</name>
    <dbReference type="NCBI Taxonomy" id="67003"/>
    <lineage>
        <taxon>Eukaryota</taxon>
        <taxon>Discoba</taxon>
        <taxon>Euglenozoa</taxon>
        <taxon>Kinetoplastea</taxon>
        <taxon>Metakinetoplastina</taxon>
        <taxon>Trypanosomatida</taxon>
        <taxon>Trypanosomatidae</taxon>
        <taxon>Trypanosoma</taxon>
    </lineage>
</organism>
<evidence type="ECO:0000256" key="7">
    <source>
        <dbReference type="ARBA" id="ARBA00035028"/>
    </source>
</evidence>
<evidence type="ECO:0000313" key="11">
    <source>
        <dbReference type="Proteomes" id="UP000192257"/>
    </source>
</evidence>
<dbReference type="GO" id="GO:0005634">
    <property type="term" value="C:nucleus"/>
    <property type="evidence" value="ECO:0007669"/>
    <property type="project" value="UniProtKB-SubCell"/>
</dbReference>
<dbReference type="InterPro" id="IPR040343">
    <property type="entry name" value="Cet1/Ctl1"/>
</dbReference>
<name>A0A1X0NZM4_9TRYP</name>
<dbReference type="GO" id="GO:0004651">
    <property type="term" value="F:polynucleotide 5'-phosphatase activity"/>
    <property type="evidence" value="ECO:0007669"/>
    <property type="project" value="InterPro"/>
</dbReference>
<gene>
    <name evidence="10" type="ORF">TM35_000111340</name>
</gene>
<evidence type="ECO:0000256" key="6">
    <source>
        <dbReference type="ARBA" id="ARBA00023242"/>
    </source>
</evidence>
<dbReference type="AlphaFoldDB" id="A0A1X0NZM4"/>
<comment type="similarity">
    <text evidence="3">Belongs to the fungal TPase family.</text>
</comment>
<evidence type="ECO:0000313" key="10">
    <source>
        <dbReference type="EMBL" id="ORC89600.1"/>
    </source>
</evidence>
<dbReference type="Pfam" id="PF02940">
    <property type="entry name" value="mRNA_triPase"/>
    <property type="match status" value="1"/>
</dbReference>
<comment type="catalytic activity">
    <reaction evidence="8">
        <text>a 5'-end triphospho-ribonucleoside in mRNA + H2O = a 5'-end diphospho-ribonucleoside in mRNA + phosphate + H(+)</text>
        <dbReference type="Rhea" id="RHEA:67004"/>
        <dbReference type="Rhea" id="RHEA-COMP:17164"/>
        <dbReference type="Rhea" id="RHEA-COMP:17165"/>
        <dbReference type="ChEBI" id="CHEBI:15377"/>
        <dbReference type="ChEBI" id="CHEBI:15378"/>
        <dbReference type="ChEBI" id="CHEBI:43474"/>
        <dbReference type="ChEBI" id="CHEBI:167616"/>
        <dbReference type="ChEBI" id="CHEBI:167618"/>
        <dbReference type="EC" id="3.6.1.74"/>
    </reaction>
    <physiologicalReaction direction="left-to-right" evidence="8">
        <dbReference type="Rhea" id="RHEA:67005"/>
    </physiologicalReaction>
</comment>
<evidence type="ECO:0000256" key="2">
    <source>
        <dbReference type="ARBA" id="ARBA00004123"/>
    </source>
</evidence>
<dbReference type="SUPFAM" id="SSF55154">
    <property type="entry name" value="CYTH-like phosphatases"/>
    <property type="match status" value="1"/>
</dbReference>
<evidence type="ECO:0000256" key="5">
    <source>
        <dbReference type="ARBA" id="ARBA00022801"/>
    </source>
</evidence>
<evidence type="ECO:0000256" key="3">
    <source>
        <dbReference type="ARBA" id="ARBA00006345"/>
    </source>
</evidence>
<dbReference type="GeneID" id="39984623"/>
<dbReference type="InterPro" id="IPR037009">
    <property type="entry name" value="mRNA_triPase_Cet1_sf"/>
</dbReference>
<accession>A0A1X0NZM4</accession>
<dbReference type="EMBL" id="NBCO01000011">
    <property type="protein sequence ID" value="ORC89600.1"/>
    <property type="molecule type" value="Genomic_DNA"/>
</dbReference>
<dbReference type="CDD" id="cd07470">
    <property type="entry name" value="CYTH-like_mRNA_RTPase"/>
    <property type="match status" value="1"/>
</dbReference>
<dbReference type="PANTHER" id="PTHR28118">
    <property type="entry name" value="POLYNUCLEOTIDE 5'-TRIPHOSPHATASE-RELATED"/>
    <property type="match status" value="1"/>
</dbReference>
<keyword evidence="4" id="KW-0507">mRNA processing</keyword>
<keyword evidence="5" id="KW-0378">Hydrolase</keyword>
<comment type="cofactor">
    <cofactor evidence="1">
        <name>Mg(2+)</name>
        <dbReference type="ChEBI" id="CHEBI:18420"/>
    </cofactor>
</comment>
<dbReference type="OrthoDB" id="272147at2759"/>
<proteinExistence type="inferred from homology"/>
<sequence length="244" mass="27360">MLGTQKEESIDAIIASHVDELKVVAKALLERLIKRRSESSLEVEVRLCRFTACKDTSSKSGNVQNDELRLVEAKVKPGVSANHYERLKAYCISKAMDGNITHSTTRDVVAHNWRYTYTAEPDDNEPTRCISRVKKNRVFVSDILVPFAPYNIRFSVSTETSGSLPKPGTAPEVGYTRLKERTSIVDGLFRYDMTRVVESNGATSYEVEIEGVFTQPETQLTEAWVMELLTKALTLAIILNNSSH</sequence>
<feature type="domain" description="mRNA triphosphatase Cet1-like" evidence="9">
    <location>
        <begin position="23"/>
        <end position="210"/>
    </location>
</feature>
<dbReference type="RefSeq" id="XP_028883666.1">
    <property type="nucleotide sequence ID" value="XM_029024843.1"/>
</dbReference>
<evidence type="ECO:0000256" key="4">
    <source>
        <dbReference type="ARBA" id="ARBA00022664"/>
    </source>
</evidence>
<comment type="subcellular location">
    <subcellularLocation>
        <location evidence="2">Nucleus</location>
    </subcellularLocation>
</comment>
<dbReference type="VEuPathDB" id="TriTrypDB:TM35_000111340"/>
<evidence type="ECO:0000256" key="8">
    <source>
        <dbReference type="ARBA" id="ARBA00047740"/>
    </source>
</evidence>
<dbReference type="GO" id="GO:0140818">
    <property type="term" value="F:mRNA 5'-triphosphate monophosphatase activity"/>
    <property type="evidence" value="ECO:0007669"/>
    <property type="project" value="UniProtKB-EC"/>
</dbReference>
<dbReference type="InterPro" id="IPR004206">
    <property type="entry name" value="mRNA_triPase_Cet1"/>
</dbReference>